<protein>
    <recommendedName>
        <fullName evidence="2">Primosomal protein</fullName>
    </recommendedName>
</protein>
<proteinExistence type="predicted"/>
<evidence type="ECO:0000313" key="1">
    <source>
        <dbReference type="EMBL" id="KKL86158.1"/>
    </source>
</evidence>
<reference evidence="1" key="1">
    <citation type="journal article" date="2015" name="Nature">
        <title>Complex archaea that bridge the gap between prokaryotes and eukaryotes.</title>
        <authorList>
            <person name="Spang A."/>
            <person name="Saw J.H."/>
            <person name="Jorgensen S.L."/>
            <person name="Zaremba-Niedzwiedzka K."/>
            <person name="Martijn J."/>
            <person name="Lind A.E."/>
            <person name="van Eijk R."/>
            <person name="Schleper C."/>
            <person name="Guy L."/>
            <person name="Ettema T.J."/>
        </authorList>
    </citation>
    <scope>NUCLEOTIDE SEQUENCE</scope>
</reference>
<name>A0A0F9FIP5_9ZZZZ</name>
<accession>A0A0F9FIP5</accession>
<dbReference type="EMBL" id="LAZR01021193">
    <property type="protein sequence ID" value="KKL86158.1"/>
    <property type="molecule type" value="Genomic_DNA"/>
</dbReference>
<organism evidence="1">
    <name type="scientific">marine sediment metagenome</name>
    <dbReference type="NCBI Taxonomy" id="412755"/>
    <lineage>
        <taxon>unclassified sequences</taxon>
        <taxon>metagenomes</taxon>
        <taxon>ecological metagenomes</taxon>
    </lineage>
</organism>
<evidence type="ECO:0008006" key="2">
    <source>
        <dbReference type="Google" id="ProtNLM"/>
    </source>
</evidence>
<dbReference type="InterPro" id="IPR005082">
    <property type="entry name" value="Peptidase_U9_T4_prohead"/>
</dbReference>
<comment type="caution">
    <text evidence="1">The sequence shown here is derived from an EMBL/GenBank/DDBJ whole genome shotgun (WGS) entry which is preliminary data.</text>
</comment>
<sequence>MTEQILTDFTYLTYDRQMITEALGRGGPLILKNVVLQTANQKNQNGRIYPMPILMREAERYKQFITERRALGELDHPESPVVNLKNVSHNLTELWFNGENLMGNIEVLGTPSGNILKELLKNNIKLGISSRGLGSIKELDDETVEVQEDFSLICFDVVSNPSTEGAFINESVLPGAKCGAWCRVNSLVYDFMSEVTRK</sequence>
<dbReference type="AlphaFoldDB" id="A0A0F9FIP5"/>
<gene>
    <name evidence="1" type="ORF">LCGC14_1947530</name>
</gene>
<dbReference type="Pfam" id="PF03420">
    <property type="entry name" value="Peptidase_S77"/>
    <property type="match status" value="1"/>
</dbReference>